<comment type="caution">
    <text evidence="1">The sequence shown here is derived from an EMBL/GenBank/DDBJ whole genome shotgun (WGS) entry which is preliminary data.</text>
</comment>
<evidence type="ECO:0000313" key="2">
    <source>
        <dbReference type="EMBL" id="CBH98026.1"/>
    </source>
</evidence>
<protein>
    <submittedName>
        <fullName evidence="1">Uncharacterized protein</fullName>
    </submittedName>
</protein>
<name>E6PKN9_9ZZZZ</name>
<evidence type="ECO:0000313" key="1">
    <source>
        <dbReference type="EMBL" id="CBH95490.1"/>
    </source>
</evidence>
<gene>
    <name evidence="1" type="ORF">CARN2_0890</name>
    <name evidence="2" type="ORF">CARN2_3502</name>
</gene>
<sequence>MFDDDVTPTVQICIDLECFVIYAFTAWFEVITSIVPFQRLKPWLGTVSLRAQWFMVIASTCLNFSKTRLHHADRSSCGLGICRRLRGAPGNAFRLSWAR</sequence>
<organism evidence="1">
    <name type="scientific">mine drainage metagenome</name>
    <dbReference type="NCBI Taxonomy" id="410659"/>
    <lineage>
        <taxon>unclassified sequences</taxon>
        <taxon>metagenomes</taxon>
        <taxon>ecological metagenomes</taxon>
    </lineage>
</organism>
<reference evidence="1" key="1">
    <citation type="submission" date="2009-10" db="EMBL/GenBank/DDBJ databases">
        <title>Diversity of trophic interactions inside an arsenic-rich microbial ecosystem.</title>
        <authorList>
            <person name="Bertin P.N."/>
            <person name="Heinrich-Salmeron A."/>
            <person name="Pelletier E."/>
            <person name="Goulhen-Chollet F."/>
            <person name="Arsene-Ploetze F."/>
            <person name="Gallien S."/>
            <person name="Calteau A."/>
            <person name="Vallenet D."/>
            <person name="Casiot C."/>
            <person name="Chane-Woon-Ming B."/>
            <person name="Giloteaux L."/>
            <person name="Barakat M."/>
            <person name="Bonnefoy V."/>
            <person name="Bruneel O."/>
            <person name="Chandler M."/>
            <person name="Cleiss J."/>
            <person name="Duran R."/>
            <person name="Elbaz-Poulichet F."/>
            <person name="Fonknechten N."/>
            <person name="Lauga B."/>
            <person name="Mornico D."/>
            <person name="Ortet P."/>
            <person name="Schaeffer C."/>
            <person name="Siguier P."/>
            <person name="Alexander Thil Smith A."/>
            <person name="Van Dorsselaer A."/>
            <person name="Weissenbach J."/>
            <person name="Medigue C."/>
            <person name="Le Paslier D."/>
        </authorList>
    </citation>
    <scope>NUCLEOTIDE SEQUENCE</scope>
</reference>
<dbReference type="AlphaFoldDB" id="E6PKN9"/>
<dbReference type="EMBL" id="CABM01000005">
    <property type="protein sequence ID" value="CBH95490.1"/>
    <property type="molecule type" value="Genomic_DNA"/>
</dbReference>
<dbReference type="EMBL" id="CABM01000048">
    <property type="protein sequence ID" value="CBH98026.1"/>
    <property type="molecule type" value="Genomic_DNA"/>
</dbReference>
<accession>E6PKN9</accession>
<proteinExistence type="predicted"/>